<name>A0AA45WTV6_9CLOT</name>
<evidence type="ECO:0000256" key="6">
    <source>
        <dbReference type="ARBA" id="ARBA00022801"/>
    </source>
</evidence>
<dbReference type="GO" id="GO:0004386">
    <property type="term" value="F:helicase activity"/>
    <property type="evidence" value="ECO:0007669"/>
    <property type="project" value="UniProtKB-KW"/>
</dbReference>
<keyword evidence="10" id="KW-0408">Iron</keyword>
<dbReference type="Gene3D" id="3.90.320.10">
    <property type="match status" value="1"/>
</dbReference>
<keyword evidence="13" id="KW-0234">DNA repair</keyword>
<dbReference type="SUPFAM" id="SSF52540">
    <property type="entry name" value="P-loop containing nucleoside triphosphate hydrolases"/>
    <property type="match status" value="1"/>
</dbReference>
<dbReference type="Proteomes" id="UP001158066">
    <property type="component" value="Unassembled WGS sequence"/>
</dbReference>
<gene>
    <name evidence="16" type="ORF">SAMN06296020_102246</name>
</gene>
<dbReference type="InterPro" id="IPR011604">
    <property type="entry name" value="PDDEXK-like_dom_sf"/>
</dbReference>
<dbReference type="InterPro" id="IPR014140">
    <property type="entry name" value="DNA_helicase_suAddB"/>
</dbReference>
<dbReference type="AlphaFoldDB" id="A0AA45WTV6"/>
<dbReference type="Pfam" id="PF21445">
    <property type="entry name" value="ADDB_N"/>
    <property type="match status" value="1"/>
</dbReference>
<evidence type="ECO:0000256" key="5">
    <source>
        <dbReference type="ARBA" id="ARBA00022763"/>
    </source>
</evidence>
<evidence type="ECO:0000256" key="3">
    <source>
        <dbReference type="ARBA" id="ARBA00022723"/>
    </source>
</evidence>
<evidence type="ECO:0000256" key="4">
    <source>
        <dbReference type="ARBA" id="ARBA00022741"/>
    </source>
</evidence>
<reference evidence="16" key="1">
    <citation type="submission" date="2017-05" db="EMBL/GenBank/DDBJ databases">
        <authorList>
            <person name="Varghese N."/>
            <person name="Submissions S."/>
        </authorList>
    </citation>
    <scope>NUCLEOTIDE SEQUENCE</scope>
    <source>
        <strain evidence="16">Su22</strain>
    </source>
</reference>
<evidence type="ECO:0000256" key="13">
    <source>
        <dbReference type="ARBA" id="ARBA00023204"/>
    </source>
</evidence>
<dbReference type="GO" id="GO:0000724">
    <property type="term" value="P:double-strand break repair via homologous recombination"/>
    <property type="evidence" value="ECO:0007669"/>
    <property type="project" value="InterPro"/>
</dbReference>
<dbReference type="GO" id="GO:0003677">
    <property type="term" value="F:DNA binding"/>
    <property type="evidence" value="ECO:0007669"/>
    <property type="project" value="UniProtKB-KW"/>
</dbReference>
<evidence type="ECO:0000256" key="11">
    <source>
        <dbReference type="ARBA" id="ARBA00023014"/>
    </source>
</evidence>
<keyword evidence="7 16" id="KW-0347">Helicase</keyword>
<evidence type="ECO:0000256" key="1">
    <source>
        <dbReference type="ARBA" id="ARBA00022485"/>
    </source>
</evidence>
<dbReference type="Gene3D" id="3.40.50.300">
    <property type="entry name" value="P-loop containing nucleotide triphosphate hydrolases"/>
    <property type="match status" value="4"/>
</dbReference>
<organism evidence="16 17">
    <name type="scientific">Anoxynatronum buryatiense</name>
    <dbReference type="NCBI Taxonomy" id="489973"/>
    <lineage>
        <taxon>Bacteria</taxon>
        <taxon>Bacillati</taxon>
        <taxon>Bacillota</taxon>
        <taxon>Clostridia</taxon>
        <taxon>Eubacteriales</taxon>
        <taxon>Clostridiaceae</taxon>
        <taxon>Anoxynatronum</taxon>
    </lineage>
</organism>
<keyword evidence="12" id="KW-0238">DNA-binding</keyword>
<keyword evidence="1" id="KW-0004">4Fe-4S</keyword>
<dbReference type="PANTHER" id="PTHR30591:SF1">
    <property type="entry name" value="RECBCD ENZYME SUBUNIT RECC"/>
    <property type="match status" value="1"/>
</dbReference>
<evidence type="ECO:0000313" key="17">
    <source>
        <dbReference type="Proteomes" id="UP001158066"/>
    </source>
</evidence>
<dbReference type="GO" id="GO:0005524">
    <property type="term" value="F:ATP binding"/>
    <property type="evidence" value="ECO:0007669"/>
    <property type="project" value="UniProtKB-KW"/>
</dbReference>
<keyword evidence="3" id="KW-0479">Metal-binding</keyword>
<dbReference type="EMBL" id="FXUF01000002">
    <property type="protein sequence ID" value="SMP44857.1"/>
    <property type="molecule type" value="Genomic_DNA"/>
</dbReference>
<keyword evidence="8" id="KW-0269">Exonuclease</keyword>
<keyword evidence="9" id="KW-0067">ATP-binding</keyword>
<dbReference type="GO" id="GO:0046872">
    <property type="term" value="F:metal ion binding"/>
    <property type="evidence" value="ECO:0007669"/>
    <property type="project" value="UniProtKB-KW"/>
</dbReference>
<dbReference type="Pfam" id="PF12705">
    <property type="entry name" value="PDDEXK_1"/>
    <property type="match status" value="1"/>
</dbReference>
<dbReference type="PANTHER" id="PTHR30591">
    <property type="entry name" value="RECBCD ENZYME SUBUNIT RECC"/>
    <property type="match status" value="1"/>
</dbReference>
<protein>
    <submittedName>
        <fullName evidence="16">DNA helicase/exodeoxyribonuclease V, subunit B</fullName>
    </submittedName>
</protein>
<evidence type="ECO:0000256" key="2">
    <source>
        <dbReference type="ARBA" id="ARBA00022722"/>
    </source>
</evidence>
<evidence type="ECO:0000256" key="9">
    <source>
        <dbReference type="ARBA" id="ARBA00022840"/>
    </source>
</evidence>
<dbReference type="RefSeq" id="WP_283408153.1">
    <property type="nucleotide sequence ID" value="NZ_FXUF01000002.1"/>
</dbReference>
<evidence type="ECO:0000256" key="10">
    <source>
        <dbReference type="ARBA" id="ARBA00023004"/>
    </source>
</evidence>
<keyword evidence="5" id="KW-0227">DNA damage</keyword>
<accession>A0AA45WTV6</accession>
<sequence length="1136" mass="130987">MLHLLVGQQVEEKAQWMYQQIRQMVDDDDDEMHRIIVPEQFTVQAERAYMGITGSQGLMNPEVISFNRLAYRVFQETGGRTRVVIDDLGKHMLLRKCLMDLEPRLTLYRGLVRERGLVDKMVESLTECKQYEITPEMLSDIAKKVENQPLLADKLHDLAMVYHYFEEALIGKYIDREDQFAALIHQMEASEIVSNSHFWIDGFFSFTPRMLTVIQQLSRRAKNVYLTVYGNAEWIGQSGEPLMYQINEFLQRVKQEMPVRVMDADELLEKTEKSTALTHVRNAFQQLPVKPWMNETRQVHLFAATSDDSEVDEVAARIRQLVQEENYRYREIAVLCADLDNRQGSIKRGFELQEIPFFLDVRRKQLEHPLIRLIPAALDVISKGYTLQGMFTYMKTGYTDMSQNDLEALENAALAQGLRGSRWKHPVERWEEEPGGDRLNQLRQQVIEPLIRLEGVLKNGNDVKTMTRGVFQWLKVLEVPRQIEAEADELQERQDPETAALITQLWNRLIQLMDQLVELMGDTTISLREYRQLWQSGLENIEIGLIPPKNDQVMVGTPERSRQTGIRALFLMGVNDGVLPAVPGNTGVLLETEKAVLQQQGCPLGVESEVRQAHEMLTIHLALARPRDLLWVSYSLAGIEGEAKRPSILVDRLRKMFPKVPLNSNLTTTAASDLGRLWSSRYSYLALAGRMRELADEKVVPSFWKDLFYWFRQHPDWQEAADKLAEALFYRNQPPALKQKQAQALFGNEYRGTVSRLELFNRCPFAHFVRYGLKPSPRKQREILAPDMGTLLHEMMDTFGRHLQKAGLDPRSLEENTIRQLTETMADQLVDDFQYGVFNSSARLQYQGHRLKRVSRRAVDTMLHHLRQTGFQPFAYEIRFGGSEGDDVLTSFQISTGDGTRISLEGRIDRLDHLVTEEATYYRVIDYKSGKQTFSLTELMYGLQLQLLVYLMAALKQHEGTENEPSKPAGMFYFYLDDPLVNMNTDDEAAAREEIRKQLKMNGLVLENLEIIREMDHSMEQDSMLIPAGITKAGELKKSSSTISEDDLGMLQRYVCRQIGETATAILQGEIQASPARLKNWKACHYCEYQSICQYDEQFEDNQPRKLTAMKDSEALQKMRECLMPEKEESHEPLDH</sequence>
<evidence type="ECO:0000256" key="7">
    <source>
        <dbReference type="ARBA" id="ARBA00022806"/>
    </source>
</evidence>
<keyword evidence="4" id="KW-0547">Nucleotide-binding</keyword>
<proteinExistence type="predicted"/>
<dbReference type="InterPro" id="IPR038726">
    <property type="entry name" value="PDDEXK_AddAB-type"/>
</dbReference>
<dbReference type="NCBIfam" id="TIGR02773">
    <property type="entry name" value="addB_Gpos"/>
    <property type="match status" value="1"/>
</dbReference>
<evidence type="ECO:0000256" key="8">
    <source>
        <dbReference type="ARBA" id="ARBA00022839"/>
    </source>
</evidence>
<keyword evidence="6" id="KW-0378">Hydrolase</keyword>
<evidence type="ECO:0000259" key="15">
    <source>
        <dbReference type="Pfam" id="PF21445"/>
    </source>
</evidence>
<evidence type="ECO:0000256" key="12">
    <source>
        <dbReference type="ARBA" id="ARBA00023125"/>
    </source>
</evidence>
<evidence type="ECO:0000259" key="14">
    <source>
        <dbReference type="Pfam" id="PF12705"/>
    </source>
</evidence>
<keyword evidence="11" id="KW-0411">Iron-sulfur</keyword>
<evidence type="ECO:0000313" key="16">
    <source>
        <dbReference type="EMBL" id="SMP44857.1"/>
    </source>
</evidence>
<dbReference type="GO" id="GO:0004527">
    <property type="term" value="F:exonuclease activity"/>
    <property type="evidence" value="ECO:0007669"/>
    <property type="project" value="UniProtKB-KW"/>
</dbReference>
<dbReference type="GO" id="GO:0051539">
    <property type="term" value="F:4 iron, 4 sulfur cluster binding"/>
    <property type="evidence" value="ECO:0007669"/>
    <property type="project" value="UniProtKB-KW"/>
</dbReference>
<feature type="domain" description="PD-(D/E)XK endonuclease-like" evidence="14">
    <location>
        <begin position="753"/>
        <end position="1094"/>
    </location>
</feature>
<keyword evidence="2" id="KW-0540">Nuclease</keyword>
<feature type="domain" description="ATP-dependent helicase/deoxyribonuclease subunit B N-terminal" evidence="15">
    <location>
        <begin position="5"/>
        <end position="255"/>
    </location>
</feature>
<dbReference type="InterPro" id="IPR027417">
    <property type="entry name" value="P-loop_NTPase"/>
</dbReference>
<keyword evidence="17" id="KW-1185">Reference proteome</keyword>
<dbReference type="InterPro" id="IPR049035">
    <property type="entry name" value="ADDB_N"/>
</dbReference>
<comment type="caution">
    <text evidence="16">The sequence shown here is derived from an EMBL/GenBank/DDBJ whole genome shotgun (WGS) entry which is preliminary data.</text>
</comment>